<dbReference type="PROSITE" id="PS51783">
    <property type="entry name" value="PH_BEACH"/>
    <property type="match status" value="1"/>
</dbReference>
<dbReference type="SMART" id="SM01026">
    <property type="entry name" value="Beach"/>
    <property type="match status" value="1"/>
</dbReference>
<feature type="region of interest" description="Disordered" evidence="5">
    <location>
        <begin position="1071"/>
        <end position="1099"/>
    </location>
</feature>
<dbReference type="InterPro" id="IPR056252">
    <property type="entry name" value="Alfy-like_Arm-like"/>
</dbReference>
<dbReference type="PROSITE" id="PS50197">
    <property type="entry name" value="BEACH"/>
    <property type="match status" value="1"/>
</dbReference>
<dbReference type="CDD" id="cd06071">
    <property type="entry name" value="Beach"/>
    <property type="match status" value="1"/>
</dbReference>
<dbReference type="Gene3D" id="2.130.10.10">
    <property type="entry name" value="YVTN repeat-like/Quinoprotein amine dehydrogenase"/>
    <property type="match status" value="1"/>
</dbReference>
<name>A0A0H2RKV7_9AGAM</name>
<organism evidence="8 9">
    <name type="scientific">Schizopora paradoxa</name>
    <dbReference type="NCBI Taxonomy" id="27342"/>
    <lineage>
        <taxon>Eukaryota</taxon>
        <taxon>Fungi</taxon>
        <taxon>Dikarya</taxon>
        <taxon>Basidiomycota</taxon>
        <taxon>Agaricomycotina</taxon>
        <taxon>Agaricomycetes</taxon>
        <taxon>Hymenochaetales</taxon>
        <taxon>Schizoporaceae</taxon>
        <taxon>Schizopora</taxon>
    </lineage>
</organism>
<dbReference type="Pfam" id="PF23295">
    <property type="entry name" value="Arm_4"/>
    <property type="match status" value="1"/>
</dbReference>
<dbReference type="SUPFAM" id="SSF49899">
    <property type="entry name" value="Concanavalin A-like lectins/glucanases"/>
    <property type="match status" value="1"/>
</dbReference>
<dbReference type="Gene3D" id="2.60.120.200">
    <property type="match status" value="1"/>
</dbReference>
<keyword evidence="1 3" id="KW-0853">WD repeat</keyword>
<evidence type="ECO:0000256" key="1">
    <source>
        <dbReference type="ARBA" id="ARBA00022574"/>
    </source>
</evidence>
<feature type="compositionally biased region" description="Polar residues" evidence="5">
    <location>
        <begin position="1071"/>
        <end position="1097"/>
    </location>
</feature>
<gene>
    <name evidence="8" type="ORF">SCHPADRAFT_853910</name>
</gene>
<keyword evidence="4" id="KW-0175">Coiled coil</keyword>
<dbReference type="InterPro" id="IPR013320">
    <property type="entry name" value="ConA-like_dom_sf"/>
</dbReference>
<accession>A0A0H2RKV7</accession>
<dbReference type="InterPro" id="IPR051944">
    <property type="entry name" value="BEACH_domain_protein"/>
</dbReference>
<evidence type="ECO:0000256" key="2">
    <source>
        <dbReference type="ARBA" id="ARBA00022737"/>
    </source>
</evidence>
<feature type="domain" description="BEACH-type PH" evidence="7">
    <location>
        <begin position="1252"/>
        <end position="1374"/>
    </location>
</feature>
<dbReference type="Gene3D" id="1.10.1540.10">
    <property type="entry name" value="BEACH domain"/>
    <property type="match status" value="1"/>
</dbReference>
<dbReference type="InterPro" id="IPR019775">
    <property type="entry name" value="WD40_repeat_CS"/>
</dbReference>
<evidence type="ECO:0000259" key="7">
    <source>
        <dbReference type="PROSITE" id="PS51783"/>
    </source>
</evidence>
<dbReference type="Pfam" id="PF13385">
    <property type="entry name" value="Laminin_G_3"/>
    <property type="match status" value="1"/>
</dbReference>
<evidence type="ECO:0000313" key="9">
    <source>
        <dbReference type="Proteomes" id="UP000053477"/>
    </source>
</evidence>
<dbReference type="InterPro" id="IPR015943">
    <property type="entry name" value="WD40/YVTN_repeat-like_dom_sf"/>
</dbReference>
<dbReference type="InterPro" id="IPR036372">
    <property type="entry name" value="BEACH_dom_sf"/>
</dbReference>
<evidence type="ECO:0000259" key="6">
    <source>
        <dbReference type="PROSITE" id="PS50197"/>
    </source>
</evidence>
<evidence type="ECO:0000313" key="8">
    <source>
        <dbReference type="EMBL" id="KLO12479.1"/>
    </source>
</evidence>
<dbReference type="PANTHER" id="PTHR46108">
    <property type="entry name" value="BLUE CHEESE"/>
    <property type="match status" value="1"/>
</dbReference>
<dbReference type="PROSITE" id="PS50082">
    <property type="entry name" value="WD_REPEATS_2"/>
    <property type="match status" value="2"/>
</dbReference>
<evidence type="ECO:0000256" key="4">
    <source>
        <dbReference type="SAM" id="Coils"/>
    </source>
</evidence>
<reference evidence="8 9" key="1">
    <citation type="submission" date="2015-04" db="EMBL/GenBank/DDBJ databases">
        <title>Complete genome sequence of Schizopora paradoxa KUC8140, a cosmopolitan wood degrader in East Asia.</title>
        <authorList>
            <consortium name="DOE Joint Genome Institute"/>
            <person name="Min B."/>
            <person name="Park H."/>
            <person name="Jang Y."/>
            <person name="Kim J.-J."/>
            <person name="Kim K.H."/>
            <person name="Pangilinan J."/>
            <person name="Lipzen A."/>
            <person name="Riley R."/>
            <person name="Grigoriev I.V."/>
            <person name="Spatafora J.W."/>
            <person name="Choi I.-G."/>
        </authorList>
    </citation>
    <scope>NUCLEOTIDE SEQUENCE [LARGE SCALE GENOMIC DNA]</scope>
    <source>
        <strain evidence="8 9">KUC8140</strain>
    </source>
</reference>
<dbReference type="SUPFAM" id="SSF50978">
    <property type="entry name" value="WD40 repeat-like"/>
    <property type="match status" value="1"/>
</dbReference>
<dbReference type="STRING" id="27342.A0A0H2RKV7"/>
<dbReference type="InterPro" id="IPR023362">
    <property type="entry name" value="PH-BEACH_dom"/>
</dbReference>
<dbReference type="InterPro" id="IPR036322">
    <property type="entry name" value="WD40_repeat_dom_sf"/>
</dbReference>
<dbReference type="SMART" id="SM00320">
    <property type="entry name" value="WD40"/>
    <property type="match status" value="5"/>
</dbReference>
<dbReference type="PANTHER" id="PTHR46108:SF4">
    <property type="entry name" value="BLUE CHEESE"/>
    <property type="match status" value="1"/>
</dbReference>
<dbReference type="Pfam" id="PF00400">
    <property type="entry name" value="WD40"/>
    <property type="match status" value="2"/>
</dbReference>
<dbReference type="InterPro" id="IPR016024">
    <property type="entry name" value="ARM-type_fold"/>
</dbReference>
<feature type="repeat" description="WD" evidence="3">
    <location>
        <begin position="1979"/>
        <end position="2012"/>
    </location>
</feature>
<dbReference type="InterPro" id="IPR001680">
    <property type="entry name" value="WD40_rpt"/>
</dbReference>
<feature type="coiled-coil region" evidence="4">
    <location>
        <begin position="38"/>
        <end position="65"/>
    </location>
</feature>
<keyword evidence="2" id="KW-0677">Repeat</keyword>
<dbReference type="PROSITE" id="PS00678">
    <property type="entry name" value="WD_REPEATS_1"/>
    <property type="match status" value="1"/>
</dbReference>
<dbReference type="InterPro" id="IPR000409">
    <property type="entry name" value="BEACH_dom"/>
</dbReference>
<dbReference type="Pfam" id="PF02138">
    <property type="entry name" value="Beach"/>
    <property type="match status" value="1"/>
</dbReference>
<evidence type="ECO:0000256" key="5">
    <source>
        <dbReference type="SAM" id="MobiDB-lite"/>
    </source>
</evidence>
<dbReference type="SUPFAM" id="SSF81837">
    <property type="entry name" value="BEACH domain"/>
    <property type="match status" value="1"/>
</dbReference>
<sequence>MFGRLITPLRARFEQSIRLERQEDVAQDEDASAEDFARDVLIELMRNAVEKLKEAEDIKEKIEFMGEMHRIMLENACTKDVFRELDGFLLIVNVLSILHAYFEKERHEDSPTETTQTEDGERLAFMLLAESVSGHPSNRLYFEKRVGYDFLAKSLVQLTSDPQTADQTFGFVLSVALNNFALSSMFVWLRSTDCADLSEYKPLFGTIQNANALKLLLELLDNLPSDDTLLARSCYMVVEHLAGTNHRNKILVGSLPIFPLLFKRFLSTDAGDAIRPLLSRLIKRLAEVGLPISSARMLFESAVLDRKSLNSDVLEIIRAGMKSRWPQHFSFEGPARLTFTEQSMRSLPSSGFTFMVWLWVEKYPTSSSQVLFAASTKDKKFFQIKIRLDGALELFSSGNREMAVLENIKVPKSKWTHLSVVHHPHRASNPTIRLLLDGTLVESRNWQYPKADSAVSAIEYSIGDSDSSSMSWCLASAYLLTVPIPDDLPRLIHHLGPRYNAQFQARDLIRFLTYEGATALNIHLSNLATQGAPAAQVAARLAGGLSPLMKAIRDGNPISEESIMFSISPLGYSVETESESSSDVFNSSVTVKNAVNRHNADASIEVRGDVFAACEQSMDVAIWKLGGASVALRMVELASTPHELSRTLGIFVDSTRSNWQMSEDMENIHAYEVLSRILRSKGQLFNVTAFETIFEVMGFNFRSPDHSTITNPVAYCAIALDFEIWANCRSDIQIVHLGHFAILLKQSRYRAFNSKQRIGKFGVIRKLLFVLQADWYPQDMISNLIGAIRDVAQACFSQDHAIKPIVSYLASNLHDVDLPLQINRDSSKRKAEMLLETLVTMLHSQTHFTKFSAALPFNRILLLLLGEEPTSTVAQQILTLIGLATKASSSFARKFELVSGWTVLKTVLPSCWDSSVQQASLDAFLGRVTFKDRRADRTADHSKTVVCPQLLPTLFSGLHKGLTSPSKSDEHGPEDFVEPLLETLLDLQSISPSFRQLFKSQQITSSFINTYAKFVADGDNHYIDRGAYIRILEKLNHFALALTLDNAISSTQKQQISITFHKAEAILNNQYDGNAPGNSNSATTDMSPATNGTSHSGVQLVHERTYQRMTAKIREWRKSTAANERKRFAQTLSDIREQHRQAGGDNEWRHAMHDRGLWGIEHSIRNWCLDETEGPYRVRKKLQRTNEVPLSTSISQELSRAVSEPDADAQSFVQVEAPPWAENYDLHDADGERQWIDEVTDDKFRRVRHELRAGDVIHTVCTVSRIVGVDSSPGLLILGKNNLYMLDGLVESSDGEVIDARDASKDLFTVPGSVLEVDGRQRAKHWTYDQVLSMSKKTCLFRDVALEIYFKDSCSLLIVFPTKRDRQSVSEKLQLSVTNRAISESRSPLVLRTPLLGRVSSKVMSGFRDELATAQRKWQAREISNFTYLSILNQSSGRTPGDATQYPIFPWVLADYASDVLDLNSPGTFRDLSRPMGALTEERQKSAMQTYNNLVSVGEAPFNYGTHFSSSMIVCHFLIRLEPFTHMFKTLQGGDWDLADRLFSDIARSYHSASEDQRGDVRELIPEFFTCPEFLHNAARLNFGVEQSSGNKIDNVKLPPWARDDPVLFIEEHRRALESDFVSNSLPAWIDLIWGFKQKDVDSFNVFHPFSYEGAIDLDAIKDSLEREATVGIIHNFGQTPRKLFDVPHPPRMMQGQTTLPLGAQYGVEEDPQLLVQSFRPIAEIPASVAALSVDTFYEKVLPCPTGTLYVPNFPHESIRWGFIDQSIKLCVDRKASVVQVAEYVSCRCVAFVDADTFVSGSGDCMVRLWRLSRKDGSTKMSQTNLLRSHSGAVIAIAACRAWSIIASGSEDGSVAIWDFNRAIYVRSIWHDRASDQCAVHSVAINEATGYIASCSNLKLCLHTINALPISEFILDYPTSPITSLAFLEREYVRYGVLATGHENGTISLRSWTAKDTPPEQKAQWKFITIRTLRSRAGADGHTAGITALHFVGESLFHGDTNGSVFMWELPE</sequence>
<dbReference type="Gene3D" id="2.30.29.30">
    <property type="entry name" value="Pleckstrin-homology domain (PH domain)/Phosphotyrosine-binding domain (PTB)"/>
    <property type="match status" value="1"/>
</dbReference>
<dbReference type="InterPro" id="IPR011993">
    <property type="entry name" value="PH-like_dom_sf"/>
</dbReference>
<dbReference type="FunCoup" id="A0A0H2RKV7">
    <property type="interactions" value="65"/>
</dbReference>
<proteinExistence type="predicted"/>
<dbReference type="SUPFAM" id="SSF48371">
    <property type="entry name" value="ARM repeat"/>
    <property type="match status" value="1"/>
</dbReference>
<dbReference type="OrthoDB" id="26681at2759"/>
<feature type="domain" description="BEACH" evidence="6">
    <location>
        <begin position="1403"/>
        <end position="1692"/>
    </location>
</feature>
<dbReference type="Proteomes" id="UP000053477">
    <property type="component" value="Unassembled WGS sequence"/>
</dbReference>
<dbReference type="EMBL" id="KQ085977">
    <property type="protein sequence ID" value="KLO12479.1"/>
    <property type="molecule type" value="Genomic_DNA"/>
</dbReference>
<keyword evidence="9" id="KW-1185">Reference proteome</keyword>
<dbReference type="InParanoid" id="A0A0H2RKV7"/>
<dbReference type="PROSITE" id="PS50294">
    <property type="entry name" value="WD_REPEATS_REGION"/>
    <property type="match status" value="2"/>
</dbReference>
<protein>
    <submittedName>
        <fullName evidence="8">Beach-domain-containing protein</fullName>
    </submittedName>
</protein>
<feature type="repeat" description="WD" evidence="3">
    <location>
        <begin position="1827"/>
        <end position="1868"/>
    </location>
</feature>
<evidence type="ECO:0000256" key="3">
    <source>
        <dbReference type="PROSITE-ProRule" id="PRU00221"/>
    </source>
</evidence>
<dbReference type="SUPFAM" id="SSF50729">
    <property type="entry name" value="PH domain-like"/>
    <property type="match status" value="1"/>
</dbReference>